<dbReference type="PROSITE" id="PS51257">
    <property type="entry name" value="PROKAR_LIPOPROTEIN"/>
    <property type="match status" value="1"/>
</dbReference>
<proteinExistence type="predicted"/>
<dbReference type="Gene3D" id="2.120.10.30">
    <property type="entry name" value="TolB, C-terminal domain"/>
    <property type="match status" value="1"/>
</dbReference>
<comment type="caution">
    <text evidence="3">The sequence shown here is derived from an EMBL/GenBank/DDBJ whole genome shotgun (WGS) entry which is preliminary data.</text>
</comment>
<dbReference type="InterPro" id="IPR011042">
    <property type="entry name" value="6-blade_b-propeller_TolB-like"/>
</dbReference>
<gene>
    <name evidence="3" type="ORF">GCM10023314_03000</name>
</gene>
<dbReference type="RefSeq" id="WP_345189756.1">
    <property type="nucleotide sequence ID" value="NZ_BAABJJ010000003.1"/>
</dbReference>
<dbReference type="PANTHER" id="PTHR47572:SF4">
    <property type="entry name" value="LACTONASE DRP35"/>
    <property type="match status" value="1"/>
</dbReference>
<dbReference type="PANTHER" id="PTHR47572">
    <property type="entry name" value="LIPOPROTEIN-RELATED"/>
    <property type="match status" value="1"/>
</dbReference>
<keyword evidence="1" id="KW-0378">Hydrolase</keyword>
<dbReference type="InterPro" id="IPR013658">
    <property type="entry name" value="SGL"/>
</dbReference>
<evidence type="ECO:0000313" key="4">
    <source>
        <dbReference type="Proteomes" id="UP001501302"/>
    </source>
</evidence>
<evidence type="ECO:0000256" key="1">
    <source>
        <dbReference type="ARBA" id="ARBA00022801"/>
    </source>
</evidence>
<dbReference type="Proteomes" id="UP001501302">
    <property type="component" value="Unassembled WGS sequence"/>
</dbReference>
<dbReference type="SUPFAM" id="SSF63829">
    <property type="entry name" value="Calcium-dependent phosphotriesterase"/>
    <property type="match status" value="1"/>
</dbReference>
<dbReference type="Pfam" id="PF08450">
    <property type="entry name" value="SGL"/>
    <property type="match status" value="1"/>
</dbReference>
<evidence type="ECO:0000259" key="2">
    <source>
        <dbReference type="Pfam" id="PF08450"/>
    </source>
</evidence>
<name>A0ABP9G9D4_9FLAO</name>
<accession>A0ABP9G9D4</accession>
<dbReference type="InterPro" id="IPR005511">
    <property type="entry name" value="SMP-30"/>
</dbReference>
<evidence type="ECO:0000313" key="3">
    <source>
        <dbReference type="EMBL" id="GAA4933941.1"/>
    </source>
</evidence>
<keyword evidence="4" id="KW-1185">Reference proteome</keyword>
<sequence length="336" mass="37694">MKIFLKLLVIVALVLGCKEKSTNKKKNDEIKTYKTIGYLEKLDDNFDEYVPPSAKIEVIAGGFTWTEGPVWIPKVQCLLFSDVPQNINYKWTEKEGVSEFLNPSGYTGATKKRQGSNGMFLDHQENLILCQTGDRVVARYTGSYSNPVSKFEVIANQFEGKRFNAPNDLTIDKKGNIYFTDPNFGIEEGAKEIPYQGVYKIDTKGQVKLLTKKWKTPNGIGLSPDEKTLYIANSEPAMFVSYAVSEEGILTNEKLILDMKDILKKSISKQKPDGMAIKKDGTVFLTGPDGIFVFDKNGIHLGTIKTNKLTSNCAFNEDESVLYVSCHQLILRIKLK</sequence>
<dbReference type="EMBL" id="BAABJJ010000003">
    <property type="protein sequence ID" value="GAA4933941.1"/>
    <property type="molecule type" value="Genomic_DNA"/>
</dbReference>
<reference evidence="4" key="1">
    <citation type="journal article" date="2019" name="Int. J. Syst. Evol. Microbiol.">
        <title>The Global Catalogue of Microorganisms (GCM) 10K type strain sequencing project: providing services to taxonomists for standard genome sequencing and annotation.</title>
        <authorList>
            <consortium name="The Broad Institute Genomics Platform"/>
            <consortium name="The Broad Institute Genome Sequencing Center for Infectious Disease"/>
            <person name="Wu L."/>
            <person name="Ma J."/>
        </authorList>
    </citation>
    <scope>NUCLEOTIDE SEQUENCE [LARGE SCALE GENOMIC DNA]</scope>
    <source>
        <strain evidence="4">JCM 18285</strain>
    </source>
</reference>
<protein>
    <submittedName>
        <fullName evidence="3">SMP-30/gluconolactonase/LRE family protein</fullName>
    </submittedName>
</protein>
<dbReference type="PRINTS" id="PR01790">
    <property type="entry name" value="SMP30FAMILY"/>
</dbReference>
<feature type="domain" description="SMP-30/Gluconolactonase/LRE-like region" evidence="2">
    <location>
        <begin position="65"/>
        <end position="326"/>
    </location>
</feature>
<dbReference type="InterPro" id="IPR051262">
    <property type="entry name" value="SMP-30/CGR1_Lactonase"/>
</dbReference>
<organism evidence="3 4">
    <name type="scientific">Algibacter agarivorans</name>
    <dbReference type="NCBI Taxonomy" id="1109741"/>
    <lineage>
        <taxon>Bacteria</taxon>
        <taxon>Pseudomonadati</taxon>
        <taxon>Bacteroidota</taxon>
        <taxon>Flavobacteriia</taxon>
        <taxon>Flavobacteriales</taxon>
        <taxon>Flavobacteriaceae</taxon>
        <taxon>Algibacter</taxon>
    </lineage>
</organism>